<dbReference type="Gene3D" id="2.40.40.10">
    <property type="entry name" value="RlpA-like domain"/>
    <property type="match status" value="1"/>
</dbReference>
<dbReference type="EMBL" id="BPQB01000005">
    <property type="protein sequence ID" value="GJE86994.1"/>
    <property type="molecule type" value="Genomic_DNA"/>
</dbReference>
<keyword evidence="5" id="KW-1185">Reference proteome</keyword>
<comment type="caution">
    <text evidence="4">The sequence shown here is derived from an EMBL/GenBank/DDBJ whole genome shotgun (WGS) entry which is preliminary data.</text>
</comment>
<keyword evidence="1 3" id="KW-0732">Signal</keyword>
<evidence type="ECO:0000313" key="4">
    <source>
        <dbReference type="EMBL" id="GJE86994.1"/>
    </source>
</evidence>
<sequence>MRLSAVGLTLLGLSAPLAASAAAHGEPGRRHSDIARRARSDVNVFEKRDFTNARFTFYDVGLGSCGKNNVASDFIVALNTPQYGDGYPGPNCFKTITITVGSKSTQATIMDECPGCPYAGLDMSRGLFDFFADESVGVLYGTWSFDDGAPAPPATTPPPPPPTTTPPPPPPKTTWTPPVVVSVWTPPPAPTTSSTPPPPPPPTTSSTWSSSSVWSSSSSSTWSPSPSPSSTEHSSTAEPSSSASSSAPAAPTTLDTLSAVGQAVVGLTGLLVAGAGAGAAQ</sequence>
<evidence type="ECO:0000256" key="1">
    <source>
        <dbReference type="ARBA" id="ARBA00022729"/>
    </source>
</evidence>
<feature type="signal peptide" evidence="3">
    <location>
        <begin position="1"/>
        <end position="25"/>
    </location>
</feature>
<feature type="compositionally biased region" description="Pro residues" evidence="2">
    <location>
        <begin position="185"/>
        <end position="203"/>
    </location>
</feature>
<dbReference type="InterPro" id="IPR036908">
    <property type="entry name" value="RlpA-like_sf"/>
</dbReference>
<dbReference type="PANTHER" id="PTHR31836">
    <property type="match status" value="1"/>
</dbReference>
<protein>
    <submittedName>
        <fullName evidence="4">Uncharacterized protein</fullName>
    </submittedName>
</protein>
<feature type="compositionally biased region" description="Pro residues" evidence="2">
    <location>
        <begin position="150"/>
        <end position="172"/>
    </location>
</feature>
<dbReference type="OrthoDB" id="623670at2759"/>
<dbReference type="CDD" id="cd22191">
    <property type="entry name" value="DPBB_RlpA_EXP_N-like"/>
    <property type="match status" value="1"/>
</dbReference>
<dbReference type="SUPFAM" id="SSF50685">
    <property type="entry name" value="Barwin-like endoglucanases"/>
    <property type="match status" value="1"/>
</dbReference>
<name>A0A9P3L9X9_9APHY</name>
<dbReference type="AlphaFoldDB" id="A0A9P3L9X9"/>
<evidence type="ECO:0000313" key="5">
    <source>
        <dbReference type="Proteomes" id="UP000703269"/>
    </source>
</evidence>
<accession>A0A9P3L9X9</accession>
<evidence type="ECO:0000256" key="3">
    <source>
        <dbReference type="SAM" id="SignalP"/>
    </source>
</evidence>
<organism evidence="4 5">
    <name type="scientific">Phanerochaete sordida</name>
    <dbReference type="NCBI Taxonomy" id="48140"/>
    <lineage>
        <taxon>Eukaryota</taxon>
        <taxon>Fungi</taxon>
        <taxon>Dikarya</taxon>
        <taxon>Basidiomycota</taxon>
        <taxon>Agaricomycotina</taxon>
        <taxon>Agaricomycetes</taxon>
        <taxon>Polyporales</taxon>
        <taxon>Phanerochaetaceae</taxon>
        <taxon>Phanerochaete</taxon>
    </lineage>
</organism>
<feature type="chain" id="PRO_5040153721" evidence="3">
    <location>
        <begin position="26"/>
        <end position="281"/>
    </location>
</feature>
<reference evidence="4 5" key="1">
    <citation type="submission" date="2021-08" db="EMBL/GenBank/DDBJ databases">
        <title>Draft Genome Sequence of Phanerochaete sordida strain YK-624.</title>
        <authorList>
            <person name="Mori T."/>
            <person name="Dohra H."/>
            <person name="Suzuki T."/>
            <person name="Kawagishi H."/>
            <person name="Hirai H."/>
        </authorList>
    </citation>
    <scope>NUCLEOTIDE SEQUENCE [LARGE SCALE GENOMIC DNA]</scope>
    <source>
        <strain evidence="4 5">YK-624</strain>
    </source>
</reference>
<evidence type="ECO:0000256" key="2">
    <source>
        <dbReference type="SAM" id="MobiDB-lite"/>
    </source>
</evidence>
<proteinExistence type="predicted"/>
<feature type="compositionally biased region" description="Low complexity" evidence="2">
    <location>
        <begin position="173"/>
        <end position="184"/>
    </location>
</feature>
<feature type="compositionally biased region" description="Low complexity" evidence="2">
    <location>
        <begin position="204"/>
        <end position="251"/>
    </location>
</feature>
<dbReference type="PRINTS" id="PR01217">
    <property type="entry name" value="PRICHEXTENSN"/>
</dbReference>
<feature type="region of interest" description="Disordered" evidence="2">
    <location>
        <begin position="148"/>
        <end position="251"/>
    </location>
</feature>
<dbReference type="PANTHER" id="PTHR31836:SF28">
    <property type="entry name" value="SRCR DOMAIN-CONTAINING PROTEIN-RELATED"/>
    <property type="match status" value="1"/>
</dbReference>
<gene>
    <name evidence="4" type="ORF">PsYK624_030770</name>
</gene>
<dbReference type="InterPro" id="IPR051477">
    <property type="entry name" value="Expansin_CellWall"/>
</dbReference>
<dbReference type="Proteomes" id="UP000703269">
    <property type="component" value="Unassembled WGS sequence"/>
</dbReference>